<dbReference type="EMBL" id="JAAXPC010000006">
    <property type="protein sequence ID" value="NKY02303.1"/>
    <property type="molecule type" value="Genomic_DNA"/>
</dbReference>
<evidence type="ECO:0000256" key="5">
    <source>
        <dbReference type="ARBA" id="ARBA00022679"/>
    </source>
</evidence>
<comment type="cofactor">
    <cofactor evidence="1">
        <name>Mg(2+)</name>
        <dbReference type="ChEBI" id="CHEBI:18420"/>
    </cofactor>
</comment>
<dbReference type="Pfam" id="PF12623">
    <property type="entry name" value="Hen1_L"/>
    <property type="match status" value="1"/>
</dbReference>
<evidence type="ECO:0000256" key="12">
    <source>
        <dbReference type="ARBA" id="ARBA00048418"/>
    </source>
</evidence>
<dbReference type="GO" id="GO:0001510">
    <property type="term" value="P:RNA methylation"/>
    <property type="evidence" value="ECO:0007669"/>
    <property type="project" value="InterPro"/>
</dbReference>
<dbReference type="EC" id="2.1.1.386" evidence="11"/>
<dbReference type="GO" id="GO:0090486">
    <property type="term" value="F:small RNA 2'-O-methyltransferase activity"/>
    <property type="evidence" value="ECO:0007669"/>
    <property type="project" value="UniProtKB-EC"/>
</dbReference>
<keyword evidence="4 14" id="KW-0489">Methyltransferase</keyword>
<keyword evidence="10" id="KW-0943">RNA-mediated gene silencing</keyword>
<evidence type="ECO:0000256" key="7">
    <source>
        <dbReference type="ARBA" id="ARBA00022723"/>
    </source>
</evidence>
<evidence type="ECO:0000313" key="14">
    <source>
        <dbReference type="EMBL" id="NKY02303.1"/>
    </source>
</evidence>
<gene>
    <name evidence="14" type="ORF">HGA05_12010</name>
</gene>
<dbReference type="RefSeq" id="WP_006370322.1">
    <property type="nucleotide sequence ID" value="NZ_CP116236.1"/>
</dbReference>
<keyword evidence="7" id="KW-0479">Metal-binding</keyword>
<evidence type="ECO:0000256" key="9">
    <source>
        <dbReference type="ARBA" id="ARBA00022884"/>
    </source>
</evidence>
<dbReference type="SUPFAM" id="SSF53335">
    <property type="entry name" value="S-adenosyl-L-methionine-dependent methyltransferases"/>
    <property type="match status" value="1"/>
</dbReference>
<dbReference type="Gene3D" id="3.30.1610.20">
    <property type="entry name" value="Hen1, N-terminal domain"/>
    <property type="match status" value="1"/>
</dbReference>
<dbReference type="Proteomes" id="UP000563898">
    <property type="component" value="Unassembled WGS sequence"/>
</dbReference>
<dbReference type="NCBIfam" id="TIGR04074">
    <property type="entry name" value="bacter_Hen1"/>
    <property type="match status" value="1"/>
</dbReference>
<evidence type="ECO:0000256" key="4">
    <source>
        <dbReference type="ARBA" id="ARBA00022603"/>
    </source>
</evidence>
<comment type="caution">
    <text evidence="14">The sequence shown here is derived from an EMBL/GenBank/DDBJ whole genome shotgun (WGS) entry which is preliminary data.</text>
</comment>
<reference evidence="14 15" key="1">
    <citation type="submission" date="2020-04" db="EMBL/GenBank/DDBJ databases">
        <title>MicrobeNet Type strains.</title>
        <authorList>
            <person name="Nicholson A.C."/>
        </authorList>
    </citation>
    <scope>NUCLEOTIDE SEQUENCE [LARGE SCALE GENOMIC DNA]</scope>
    <source>
        <strain evidence="14 15">ATCC BAA-14</strain>
    </source>
</reference>
<proteinExistence type="inferred from homology"/>
<dbReference type="GO" id="GO:0003723">
    <property type="term" value="F:RNA binding"/>
    <property type="evidence" value="ECO:0007669"/>
    <property type="project" value="UniProtKB-KW"/>
</dbReference>
<dbReference type="Gene3D" id="3.40.50.150">
    <property type="entry name" value="Vaccinia Virus protein VP39"/>
    <property type="match status" value="1"/>
</dbReference>
<dbReference type="PANTHER" id="PTHR21404:SF3">
    <property type="entry name" value="SMALL RNA 2'-O-METHYLTRANSFERASE"/>
    <property type="match status" value="1"/>
</dbReference>
<dbReference type="CDD" id="cd02440">
    <property type="entry name" value="AdoMet_MTases"/>
    <property type="match status" value="1"/>
</dbReference>
<evidence type="ECO:0000256" key="2">
    <source>
        <dbReference type="ARBA" id="ARBA00009026"/>
    </source>
</evidence>
<comment type="catalytic activity">
    <reaction evidence="12">
        <text>small RNA 3'-end nucleotide + S-adenosyl-L-methionine = small RNA 3'-end 2'-O-methylnucleotide + S-adenosyl-L-homocysteine + H(+)</text>
        <dbReference type="Rhea" id="RHEA:37887"/>
        <dbReference type="Rhea" id="RHEA-COMP:10415"/>
        <dbReference type="Rhea" id="RHEA-COMP:10416"/>
        <dbReference type="ChEBI" id="CHEBI:15378"/>
        <dbReference type="ChEBI" id="CHEBI:57856"/>
        <dbReference type="ChEBI" id="CHEBI:59789"/>
        <dbReference type="ChEBI" id="CHEBI:74896"/>
        <dbReference type="ChEBI" id="CHEBI:74898"/>
        <dbReference type="EC" id="2.1.1.386"/>
    </reaction>
</comment>
<protein>
    <recommendedName>
        <fullName evidence="3">Small RNA 2'-O-methyltransferase</fullName>
        <ecNumber evidence="11">2.1.1.386</ecNumber>
    </recommendedName>
</protein>
<evidence type="ECO:0000259" key="13">
    <source>
        <dbReference type="Pfam" id="PF12623"/>
    </source>
</evidence>
<evidence type="ECO:0000256" key="10">
    <source>
        <dbReference type="ARBA" id="ARBA00023158"/>
    </source>
</evidence>
<accession>A0A846WNE5</accession>
<organism evidence="14 15">
    <name type="scientific">Gordonia polyisoprenivorans</name>
    <dbReference type="NCBI Taxonomy" id="84595"/>
    <lineage>
        <taxon>Bacteria</taxon>
        <taxon>Bacillati</taxon>
        <taxon>Actinomycetota</taxon>
        <taxon>Actinomycetes</taxon>
        <taxon>Mycobacteriales</taxon>
        <taxon>Gordoniaceae</taxon>
        <taxon>Gordonia</taxon>
    </lineage>
</organism>
<dbReference type="GO" id="GO:0046872">
    <property type="term" value="F:metal ion binding"/>
    <property type="evidence" value="ECO:0007669"/>
    <property type="project" value="UniProtKB-KW"/>
</dbReference>
<keyword evidence="9" id="KW-0694">RNA-binding</keyword>
<dbReference type="GO" id="GO:0031047">
    <property type="term" value="P:regulatory ncRNA-mediated gene silencing"/>
    <property type="evidence" value="ECO:0007669"/>
    <property type="project" value="UniProtKB-KW"/>
</dbReference>
<evidence type="ECO:0000256" key="6">
    <source>
        <dbReference type="ARBA" id="ARBA00022691"/>
    </source>
</evidence>
<dbReference type="InterPro" id="IPR024740">
    <property type="entry name" value="Hen1_N"/>
</dbReference>
<dbReference type="AlphaFoldDB" id="A0A846WNE5"/>
<dbReference type="InterPro" id="IPR024026">
    <property type="entry name" value="3'-RNA_MeTfrase_Hen1_bac"/>
</dbReference>
<keyword evidence="5 14" id="KW-0808">Transferase</keyword>
<comment type="similarity">
    <text evidence="2">Belongs to the methyltransferase superfamily. HEN1 family.</text>
</comment>
<evidence type="ECO:0000256" key="11">
    <source>
        <dbReference type="ARBA" id="ARBA00035025"/>
    </source>
</evidence>
<evidence type="ECO:0000256" key="1">
    <source>
        <dbReference type="ARBA" id="ARBA00001946"/>
    </source>
</evidence>
<name>A0A846WNE5_9ACTN</name>
<dbReference type="InterPro" id="IPR038546">
    <property type="entry name" value="Hen1_N_sf"/>
</dbReference>
<keyword evidence="6" id="KW-0949">S-adenosyl-L-methionine</keyword>
<evidence type="ECO:0000256" key="3">
    <source>
        <dbReference type="ARBA" id="ARBA00021330"/>
    </source>
</evidence>
<feature type="domain" description="Hen1 N-terminal" evidence="13">
    <location>
        <begin position="1"/>
        <end position="236"/>
    </location>
</feature>
<dbReference type="InterPro" id="IPR029063">
    <property type="entry name" value="SAM-dependent_MTases_sf"/>
</dbReference>
<evidence type="ECO:0000256" key="8">
    <source>
        <dbReference type="ARBA" id="ARBA00022842"/>
    </source>
</evidence>
<keyword evidence="8" id="KW-0460">Magnesium</keyword>
<evidence type="ECO:0000313" key="15">
    <source>
        <dbReference type="Proteomes" id="UP000563898"/>
    </source>
</evidence>
<dbReference type="PANTHER" id="PTHR21404">
    <property type="entry name" value="HEN1"/>
    <property type="match status" value="1"/>
</dbReference>
<sequence length="454" mass="49615">MLMTLEVRGGPDGPATDVGYLLHKHPDRVQRFPTSQGVATVFYPIADDDRCRVAMHVDGIGIRPTRDSGTSRYVTAVPYEASTRMVVALGKVFGDALAGRCHQRPELVDRTWDLTVRAAAVPCPGGPDNVSAEDLFEPLGWTVEMTREALVPVEWGNSDHGVLTVRGSFRVVDALRHLAVLLPVLARDKHYFVDDAEIEKLVRLGDMWLPAHPHAAAITRAYLKDLPGLADQAITMVSGSGEPTPDVSEPRNRLSHTRAQEVIGLLSASGARSVLDVGCGEGRLLAELAAQTPIPRLAGVDVSSDALHRAARRLELVRQVELWQSSLMYADPRCSGYDAVVLMEVIEHIDRGRLPVAMASVFDDMAPATVVVTTPNREFNARYGLAAGELRHPDHRFEFDRTEFADWCAEVSAEFDYTHVRGGIGDRDAEAGSPTQYAVFTRTDPERSAEGVTP</sequence>
<dbReference type="InterPro" id="IPR026610">
    <property type="entry name" value="Hen1"/>
</dbReference>
<dbReference type="Pfam" id="PF13489">
    <property type="entry name" value="Methyltransf_23"/>
    <property type="match status" value="1"/>
</dbReference>